<evidence type="ECO:0000313" key="5">
    <source>
        <dbReference type="Proteomes" id="UP001597244"/>
    </source>
</evidence>
<evidence type="ECO:0000313" key="4">
    <source>
        <dbReference type="EMBL" id="MFD1465356.1"/>
    </source>
</evidence>
<dbReference type="InterPro" id="IPR036291">
    <property type="entry name" value="NAD(P)-bd_dom_sf"/>
</dbReference>
<protein>
    <submittedName>
        <fullName evidence="4">Gfo/Idh/MocA family protein</fullName>
    </submittedName>
</protein>
<dbReference type="Gene3D" id="3.30.360.10">
    <property type="entry name" value="Dihydrodipicolinate Reductase, domain 2"/>
    <property type="match status" value="1"/>
</dbReference>
<dbReference type="Gene3D" id="3.40.50.720">
    <property type="entry name" value="NAD(P)-binding Rossmann-like Domain"/>
    <property type="match status" value="1"/>
</dbReference>
<comment type="similarity">
    <text evidence="1">Belongs to the Gfo/Idh/MocA family.</text>
</comment>
<organism evidence="4 5">
    <name type="scientific">Lapidilactobacillus mulanensis</name>
    <dbReference type="NCBI Taxonomy" id="2485999"/>
    <lineage>
        <taxon>Bacteria</taxon>
        <taxon>Bacillati</taxon>
        <taxon>Bacillota</taxon>
        <taxon>Bacilli</taxon>
        <taxon>Lactobacillales</taxon>
        <taxon>Lactobacillaceae</taxon>
        <taxon>Lapidilactobacillus</taxon>
    </lineage>
</organism>
<dbReference type="PANTHER" id="PTHR43249">
    <property type="entry name" value="UDP-N-ACETYL-2-AMINO-2-DEOXY-D-GLUCURONATE OXIDASE"/>
    <property type="match status" value="1"/>
</dbReference>
<dbReference type="InterPro" id="IPR000683">
    <property type="entry name" value="Gfo/Idh/MocA-like_OxRdtase_N"/>
</dbReference>
<dbReference type="Proteomes" id="UP001597244">
    <property type="component" value="Unassembled WGS sequence"/>
</dbReference>
<dbReference type="RefSeq" id="WP_125578422.1">
    <property type="nucleotide sequence ID" value="NZ_JBHTOF010000031.1"/>
</dbReference>
<dbReference type="PANTHER" id="PTHR43249:SF1">
    <property type="entry name" value="D-GLUCOSIDE 3-DEHYDROGENASE"/>
    <property type="match status" value="1"/>
</dbReference>
<dbReference type="Pfam" id="PF02894">
    <property type="entry name" value="GFO_IDH_MocA_C"/>
    <property type="match status" value="1"/>
</dbReference>
<reference evidence="5" key="1">
    <citation type="journal article" date="2019" name="Int. J. Syst. Evol. Microbiol.">
        <title>The Global Catalogue of Microorganisms (GCM) 10K type strain sequencing project: providing services to taxonomists for standard genome sequencing and annotation.</title>
        <authorList>
            <consortium name="The Broad Institute Genomics Platform"/>
            <consortium name="The Broad Institute Genome Sequencing Center for Infectious Disease"/>
            <person name="Wu L."/>
            <person name="Ma J."/>
        </authorList>
    </citation>
    <scope>NUCLEOTIDE SEQUENCE [LARGE SCALE GENOMIC DNA]</scope>
    <source>
        <strain evidence="5">CCM 8951</strain>
    </source>
</reference>
<dbReference type="InterPro" id="IPR052515">
    <property type="entry name" value="Gfo/Idh/MocA_Oxidoreductase"/>
</dbReference>
<dbReference type="SUPFAM" id="SSF51735">
    <property type="entry name" value="NAD(P)-binding Rossmann-fold domains"/>
    <property type="match status" value="1"/>
</dbReference>
<feature type="domain" description="Gfo/Idh/MocA-like oxidoreductase N-terminal" evidence="2">
    <location>
        <begin position="2"/>
        <end position="104"/>
    </location>
</feature>
<comment type="caution">
    <text evidence="4">The sequence shown here is derived from an EMBL/GenBank/DDBJ whole genome shotgun (WGS) entry which is preliminary data.</text>
</comment>
<evidence type="ECO:0000259" key="3">
    <source>
        <dbReference type="Pfam" id="PF02894"/>
    </source>
</evidence>
<evidence type="ECO:0000259" key="2">
    <source>
        <dbReference type="Pfam" id="PF01408"/>
    </source>
</evidence>
<proteinExistence type="inferred from homology"/>
<name>A0ABW4DQI0_9LACO</name>
<accession>A0ABW4DQI0</accession>
<dbReference type="InterPro" id="IPR004104">
    <property type="entry name" value="Gfo/Idh/MocA-like_OxRdtase_C"/>
</dbReference>
<feature type="domain" description="Gfo/Idh/MocA-like oxidoreductase C-terminal" evidence="3">
    <location>
        <begin position="149"/>
        <end position="328"/>
    </location>
</feature>
<evidence type="ECO:0000256" key="1">
    <source>
        <dbReference type="ARBA" id="ARBA00010928"/>
    </source>
</evidence>
<dbReference type="EMBL" id="JBHTOF010000031">
    <property type="protein sequence ID" value="MFD1465356.1"/>
    <property type="molecule type" value="Genomic_DNA"/>
</dbReference>
<sequence length="330" mass="36664">MLRVGIIGLGTISAVHLAVIRKSAQAELVAACDIDASKAADAPDCHFYQDVEEMLSQEKLDVVHLCLPHYLHVPMALLANRYHCHVLTEKPLGLSVADGERLVHPENPEYKIAVCFQNRFNQTTIKLQNILAETQAHVIGGKGLVIWNRGQDYYDASPWRGTIVGSGGTLSNQSIHTIDLLQLFCGPFVDCRAQLLHLTDMKIEVEDSSVANLHFQNNVRAYFNSTNSYVTDSSVELEIVTTDSKFEIRDGELTETLKDGECRLLASDMPNTEFKSYYGSSHGRLIEAFYQSILENTSDYISVPEALKSLAIIDAMVQSSEDKDTVNVTR</sequence>
<keyword evidence="5" id="KW-1185">Reference proteome</keyword>
<dbReference type="SUPFAM" id="SSF55347">
    <property type="entry name" value="Glyceraldehyde-3-phosphate dehydrogenase-like, C-terminal domain"/>
    <property type="match status" value="1"/>
</dbReference>
<dbReference type="Pfam" id="PF01408">
    <property type="entry name" value="GFO_IDH_MocA"/>
    <property type="match status" value="1"/>
</dbReference>
<gene>
    <name evidence="4" type="ORF">ACFQ4L_04520</name>
</gene>